<proteinExistence type="predicted"/>
<dbReference type="AlphaFoldDB" id="A0A813PE97"/>
<feature type="region of interest" description="Disordered" evidence="1">
    <location>
        <begin position="130"/>
        <end position="189"/>
    </location>
</feature>
<feature type="compositionally biased region" description="Polar residues" evidence="1">
    <location>
        <begin position="139"/>
        <end position="176"/>
    </location>
</feature>
<dbReference type="Proteomes" id="UP000663829">
    <property type="component" value="Unassembled WGS sequence"/>
</dbReference>
<evidence type="ECO:0000313" key="4">
    <source>
        <dbReference type="Proteomes" id="UP000663829"/>
    </source>
</evidence>
<dbReference type="EMBL" id="CAJOBC010000073">
    <property type="protein sequence ID" value="CAF3531264.1"/>
    <property type="molecule type" value="Genomic_DNA"/>
</dbReference>
<dbReference type="Proteomes" id="UP000681722">
    <property type="component" value="Unassembled WGS sequence"/>
</dbReference>
<organism evidence="2 4">
    <name type="scientific">Didymodactylos carnosus</name>
    <dbReference type="NCBI Taxonomy" id="1234261"/>
    <lineage>
        <taxon>Eukaryota</taxon>
        <taxon>Metazoa</taxon>
        <taxon>Spiralia</taxon>
        <taxon>Gnathifera</taxon>
        <taxon>Rotifera</taxon>
        <taxon>Eurotatoria</taxon>
        <taxon>Bdelloidea</taxon>
        <taxon>Philodinida</taxon>
        <taxon>Philodinidae</taxon>
        <taxon>Didymodactylos</taxon>
    </lineage>
</organism>
<reference evidence="2" key="1">
    <citation type="submission" date="2021-02" db="EMBL/GenBank/DDBJ databases">
        <authorList>
            <person name="Nowell W R."/>
        </authorList>
    </citation>
    <scope>NUCLEOTIDE SEQUENCE</scope>
</reference>
<feature type="compositionally biased region" description="Low complexity" evidence="1">
    <location>
        <begin position="241"/>
        <end position="254"/>
    </location>
</feature>
<sequence length="292" mass="32890">MSDAPDVNDVVIPFDFPFAILGGGYENVKMIDEPLKCKEYFIVDNPTMKDVDVIEINSKNGPIYIKEMPFETQMMTSDISLETPKIEYIDEQLQTSQMTTPLPAPGRVTELFKNFENRLIHEIQEVKSMMMSEQRTRRSFSTDSKEMQLQNKKCSNTDLISRSRSRPNFRSGSMSDNEMRSGGDSTPLKSSTYNYHLSRKQPSVALPQSAVVKRVTGQHLHLLTPLRSALQPSKKMPQKATRTTGTGLTTPLHTVHSTTPATRKGIKSSGYGQQQQPATIASFRRITPLTRK</sequence>
<gene>
    <name evidence="2" type="ORF">GPM918_LOCUS864</name>
    <name evidence="3" type="ORF">SRO942_LOCUS864</name>
</gene>
<protein>
    <submittedName>
        <fullName evidence="2">Uncharacterized protein</fullName>
    </submittedName>
</protein>
<accession>A0A813PE97</accession>
<feature type="region of interest" description="Disordered" evidence="1">
    <location>
        <begin position="230"/>
        <end position="292"/>
    </location>
</feature>
<dbReference type="EMBL" id="CAJNOQ010000073">
    <property type="protein sequence ID" value="CAF0751586.1"/>
    <property type="molecule type" value="Genomic_DNA"/>
</dbReference>
<evidence type="ECO:0000256" key="1">
    <source>
        <dbReference type="SAM" id="MobiDB-lite"/>
    </source>
</evidence>
<feature type="compositionally biased region" description="Polar residues" evidence="1">
    <location>
        <begin position="270"/>
        <end position="279"/>
    </location>
</feature>
<evidence type="ECO:0000313" key="3">
    <source>
        <dbReference type="EMBL" id="CAF3531264.1"/>
    </source>
</evidence>
<keyword evidence="4" id="KW-1185">Reference proteome</keyword>
<name>A0A813PE97_9BILA</name>
<evidence type="ECO:0000313" key="2">
    <source>
        <dbReference type="EMBL" id="CAF0751586.1"/>
    </source>
</evidence>
<comment type="caution">
    <text evidence="2">The sequence shown here is derived from an EMBL/GenBank/DDBJ whole genome shotgun (WGS) entry which is preliminary data.</text>
</comment>